<dbReference type="PRINTS" id="PR00111">
    <property type="entry name" value="ABHYDROLASE"/>
</dbReference>
<feature type="domain" description="AB hydrolase-1" evidence="1">
    <location>
        <begin position="44"/>
        <end position="273"/>
    </location>
</feature>
<dbReference type="PANTHER" id="PTHR43194:SF2">
    <property type="entry name" value="PEROXISOMAL MEMBRANE PROTEIN LPX1"/>
    <property type="match status" value="1"/>
</dbReference>
<dbReference type="InterPro" id="IPR000073">
    <property type="entry name" value="AB_hydrolase_1"/>
</dbReference>
<dbReference type="PANTHER" id="PTHR43194">
    <property type="entry name" value="HYDROLASE ALPHA/BETA FOLD FAMILY"/>
    <property type="match status" value="1"/>
</dbReference>
<dbReference type="Pfam" id="PF12697">
    <property type="entry name" value="Abhydrolase_6"/>
    <property type="match status" value="1"/>
</dbReference>
<accession>A0A918C876</accession>
<name>A0A918C876_AGRME</name>
<dbReference type="Proteomes" id="UP000610303">
    <property type="component" value="Unassembled WGS sequence"/>
</dbReference>
<dbReference type="GO" id="GO:0016787">
    <property type="term" value="F:hydrolase activity"/>
    <property type="evidence" value="ECO:0007669"/>
    <property type="project" value="UniProtKB-KW"/>
</dbReference>
<protein>
    <submittedName>
        <fullName evidence="2">Alpha/beta hydrolase</fullName>
    </submittedName>
</protein>
<evidence type="ECO:0000313" key="2">
    <source>
        <dbReference type="EMBL" id="GGR11815.1"/>
    </source>
</evidence>
<sequence length="294" mass="30795">MNVGHVGIVGYIQRMVNITGSLVRPGAELGYELAEGDGTDRIPVVLTHGAGMDRGMYDAQFAALAAAGHRTVRWDLRGHGASRLDAGTRFTAADALDDLAALIDALRLDRPALVGHSLGGNLSQAFVRAHPDRAAGLVVLDSTWNAGPLSAGERFALRLAAPMLGLVPAERLPGLMARASAVTPEAIARTKAMFARMPKAVFLDVWRATVSLVSPEPGFRSLVPLALVRGAEDRTGNIATAMPRWAAAEGVAERVVPRAGHIVTLDAPDAVNELLLQLLAAWHGRPPSAGGTAA</sequence>
<keyword evidence="3" id="KW-1185">Reference proteome</keyword>
<comment type="caution">
    <text evidence="2">The sequence shown here is derived from an EMBL/GenBank/DDBJ whole genome shotgun (WGS) entry which is preliminary data.</text>
</comment>
<proteinExistence type="predicted"/>
<dbReference type="Gene3D" id="3.40.50.1820">
    <property type="entry name" value="alpha/beta hydrolase"/>
    <property type="match status" value="1"/>
</dbReference>
<dbReference type="InterPro" id="IPR029058">
    <property type="entry name" value="AB_hydrolase_fold"/>
</dbReference>
<gene>
    <name evidence="2" type="ORF">GCM10010196_00260</name>
</gene>
<dbReference type="InterPro" id="IPR050228">
    <property type="entry name" value="Carboxylesterase_BioH"/>
</dbReference>
<evidence type="ECO:0000259" key="1">
    <source>
        <dbReference type="Pfam" id="PF12697"/>
    </source>
</evidence>
<organism evidence="2 3">
    <name type="scientific">Agromyces mediolanus</name>
    <name type="common">Corynebacterium mediolanum</name>
    <dbReference type="NCBI Taxonomy" id="41986"/>
    <lineage>
        <taxon>Bacteria</taxon>
        <taxon>Bacillati</taxon>
        <taxon>Actinomycetota</taxon>
        <taxon>Actinomycetes</taxon>
        <taxon>Micrococcales</taxon>
        <taxon>Microbacteriaceae</taxon>
        <taxon>Agromyces</taxon>
    </lineage>
</organism>
<dbReference type="EMBL" id="BMRJ01000001">
    <property type="protein sequence ID" value="GGR11815.1"/>
    <property type="molecule type" value="Genomic_DNA"/>
</dbReference>
<reference evidence="2" key="1">
    <citation type="journal article" date="2014" name="Int. J. Syst. Evol. Microbiol.">
        <title>Complete genome sequence of Corynebacterium casei LMG S-19264T (=DSM 44701T), isolated from a smear-ripened cheese.</title>
        <authorList>
            <consortium name="US DOE Joint Genome Institute (JGI-PGF)"/>
            <person name="Walter F."/>
            <person name="Albersmeier A."/>
            <person name="Kalinowski J."/>
            <person name="Ruckert C."/>
        </authorList>
    </citation>
    <scope>NUCLEOTIDE SEQUENCE</scope>
    <source>
        <strain evidence="2">JCM 3346</strain>
    </source>
</reference>
<dbReference type="SUPFAM" id="SSF53474">
    <property type="entry name" value="alpha/beta-Hydrolases"/>
    <property type="match status" value="1"/>
</dbReference>
<reference evidence="2" key="2">
    <citation type="submission" date="2020-09" db="EMBL/GenBank/DDBJ databases">
        <authorList>
            <person name="Sun Q."/>
            <person name="Ohkuma M."/>
        </authorList>
    </citation>
    <scope>NUCLEOTIDE SEQUENCE</scope>
    <source>
        <strain evidence="2">JCM 3346</strain>
    </source>
</reference>
<evidence type="ECO:0000313" key="3">
    <source>
        <dbReference type="Proteomes" id="UP000610303"/>
    </source>
</evidence>
<keyword evidence="2" id="KW-0378">Hydrolase</keyword>
<dbReference type="AlphaFoldDB" id="A0A918C876"/>